<evidence type="ECO:0000256" key="1">
    <source>
        <dbReference type="SAM" id="MobiDB-lite"/>
    </source>
</evidence>
<dbReference type="HOGENOM" id="CLU_1796230_0_0_1"/>
<proteinExistence type="predicted"/>
<dbReference type="AlphaFoldDB" id="A0A0D2EFD4"/>
<keyword evidence="3" id="KW-1185">Reference proteome</keyword>
<reference evidence="2 3" key="1">
    <citation type="submission" date="2015-01" db="EMBL/GenBank/DDBJ databases">
        <title>The Genome Sequence of Capronia semiimmersa CBS27337.</title>
        <authorList>
            <consortium name="The Broad Institute Genomics Platform"/>
            <person name="Cuomo C."/>
            <person name="de Hoog S."/>
            <person name="Gorbushina A."/>
            <person name="Stielow B."/>
            <person name="Teixiera M."/>
            <person name="Abouelleil A."/>
            <person name="Chapman S.B."/>
            <person name="Priest M."/>
            <person name="Young S.K."/>
            <person name="Wortman J."/>
            <person name="Nusbaum C."/>
            <person name="Birren B."/>
        </authorList>
    </citation>
    <scope>NUCLEOTIDE SEQUENCE [LARGE SCALE GENOMIC DNA]</scope>
    <source>
        <strain evidence="2 3">CBS 27337</strain>
    </source>
</reference>
<dbReference type="Proteomes" id="UP000054266">
    <property type="component" value="Unassembled WGS sequence"/>
</dbReference>
<sequence>MCFKYKCDACKRGKYDYCREYLDNYDGGRRWCSIEEEEPWGHKLKRCHTCMTIVDAIKELNALVFREPWLVTEGVAGAPQKEAWELEGEGGEGVDEEDVGSDPLDGLTAEERKELRRVAEEAVLRRWGVMAAEQAGEKEAKLGN</sequence>
<organism evidence="2 3">
    <name type="scientific">Phialophora macrospora</name>
    <dbReference type="NCBI Taxonomy" id="1851006"/>
    <lineage>
        <taxon>Eukaryota</taxon>
        <taxon>Fungi</taxon>
        <taxon>Dikarya</taxon>
        <taxon>Ascomycota</taxon>
        <taxon>Pezizomycotina</taxon>
        <taxon>Eurotiomycetes</taxon>
        <taxon>Chaetothyriomycetidae</taxon>
        <taxon>Chaetothyriales</taxon>
        <taxon>Herpotrichiellaceae</taxon>
        <taxon>Phialophora</taxon>
    </lineage>
</organism>
<evidence type="ECO:0000313" key="3">
    <source>
        <dbReference type="Proteomes" id="UP000054266"/>
    </source>
</evidence>
<evidence type="ECO:0000313" key="2">
    <source>
        <dbReference type="EMBL" id="KIW72992.1"/>
    </source>
</evidence>
<feature type="region of interest" description="Disordered" evidence="1">
    <location>
        <begin position="84"/>
        <end position="112"/>
    </location>
</feature>
<feature type="compositionally biased region" description="Acidic residues" evidence="1">
    <location>
        <begin position="85"/>
        <end position="100"/>
    </location>
</feature>
<accession>A0A0D2EFD4</accession>
<dbReference type="EMBL" id="KN846956">
    <property type="protein sequence ID" value="KIW72992.1"/>
    <property type="molecule type" value="Genomic_DNA"/>
</dbReference>
<gene>
    <name evidence="2" type="ORF">PV04_01148</name>
</gene>
<name>A0A0D2EFD4_9EURO</name>
<protein>
    <submittedName>
        <fullName evidence="2">Uncharacterized protein</fullName>
    </submittedName>
</protein>